<evidence type="ECO:0000313" key="7">
    <source>
        <dbReference type="EMBL" id="MST88523.1"/>
    </source>
</evidence>
<keyword evidence="7" id="KW-0436">Ligase</keyword>
<feature type="transmembrane region" description="Helical" evidence="5">
    <location>
        <begin position="193"/>
        <end position="211"/>
    </location>
</feature>
<dbReference type="AlphaFoldDB" id="A0A844FS77"/>
<feature type="transmembrane region" description="Helical" evidence="5">
    <location>
        <begin position="217"/>
        <end position="234"/>
    </location>
</feature>
<proteinExistence type="predicted"/>
<feature type="transmembrane region" description="Helical" evidence="5">
    <location>
        <begin position="112"/>
        <end position="134"/>
    </location>
</feature>
<feature type="domain" description="O-antigen ligase-related" evidence="6">
    <location>
        <begin position="200"/>
        <end position="329"/>
    </location>
</feature>
<keyword evidence="2 5" id="KW-0812">Transmembrane</keyword>
<dbReference type="InterPro" id="IPR007016">
    <property type="entry name" value="O-antigen_ligase-rel_domated"/>
</dbReference>
<keyword evidence="3 5" id="KW-1133">Transmembrane helix</keyword>
<dbReference type="Pfam" id="PF04932">
    <property type="entry name" value="Wzy_C"/>
    <property type="match status" value="1"/>
</dbReference>
<dbReference type="PANTHER" id="PTHR37422">
    <property type="entry name" value="TEICHURONIC ACID BIOSYNTHESIS PROTEIN TUAE"/>
    <property type="match status" value="1"/>
</dbReference>
<evidence type="ECO:0000256" key="4">
    <source>
        <dbReference type="ARBA" id="ARBA00023136"/>
    </source>
</evidence>
<dbReference type="Proteomes" id="UP000442619">
    <property type="component" value="Unassembled WGS sequence"/>
</dbReference>
<evidence type="ECO:0000256" key="2">
    <source>
        <dbReference type="ARBA" id="ARBA00022692"/>
    </source>
</evidence>
<dbReference type="PANTHER" id="PTHR37422:SF20">
    <property type="entry name" value="O-ANTIGEN POLYMERASE"/>
    <property type="match status" value="1"/>
</dbReference>
<protein>
    <submittedName>
        <fullName evidence="7">O-antigen ligase family protein</fullName>
    </submittedName>
</protein>
<feature type="transmembrane region" description="Helical" evidence="5">
    <location>
        <begin position="84"/>
        <end position="100"/>
    </location>
</feature>
<evidence type="ECO:0000259" key="6">
    <source>
        <dbReference type="Pfam" id="PF04932"/>
    </source>
</evidence>
<evidence type="ECO:0000256" key="1">
    <source>
        <dbReference type="ARBA" id="ARBA00004141"/>
    </source>
</evidence>
<keyword evidence="4 5" id="KW-0472">Membrane</keyword>
<evidence type="ECO:0000256" key="5">
    <source>
        <dbReference type="SAM" id="Phobius"/>
    </source>
</evidence>
<evidence type="ECO:0000313" key="8">
    <source>
        <dbReference type="Proteomes" id="UP000442619"/>
    </source>
</evidence>
<feature type="transmembrane region" description="Helical" evidence="5">
    <location>
        <begin position="18"/>
        <end position="40"/>
    </location>
</feature>
<comment type="caution">
    <text evidence="7">The sequence shown here is derived from an EMBL/GenBank/DDBJ whole genome shotgun (WGS) entry which is preliminary data.</text>
</comment>
<keyword evidence="8" id="KW-1185">Reference proteome</keyword>
<dbReference type="InterPro" id="IPR051533">
    <property type="entry name" value="WaaL-like"/>
</dbReference>
<dbReference type="GO" id="GO:0016874">
    <property type="term" value="F:ligase activity"/>
    <property type="evidence" value="ECO:0007669"/>
    <property type="project" value="UniProtKB-KW"/>
</dbReference>
<evidence type="ECO:0000256" key="3">
    <source>
        <dbReference type="ARBA" id="ARBA00022989"/>
    </source>
</evidence>
<feature type="transmembrane region" description="Helical" evidence="5">
    <location>
        <begin position="162"/>
        <end position="181"/>
    </location>
</feature>
<gene>
    <name evidence="7" type="ORF">FYJ79_02825</name>
</gene>
<feature type="transmembrane region" description="Helical" evidence="5">
    <location>
        <begin position="319"/>
        <end position="337"/>
    </location>
</feature>
<name>A0A844FS77_9FIRM</name>
<dbReference type="GO" id="GO:0016020">
    <property type="term" value="C:membrane"/>
    <property type="evidence" value="ECO:0007669"/>
    <property type="project" value="UniProtKB-SubCell"/>
</dbReference>
<reference evidence="7 8" key="1">
    <citation type="submission" date="2019-08" db="EMBL/GenBank/DDBJ databases">
        <title>In-depth cultivation of the pig gut microbiome towards novel bacterial diversity and tailored functional studies.</title>
        <authorList>
            <person name="Wylensek D."/>
            <person name="Hitch T.C.A."/>
            <person name="Clavel T."/>
        </authorList>
    </citation>
    <scope>NUCLEOTIDE SEQUENCE [LARGE SCALE GENOMIC DNA]</scope>
    <source>
        <strain evidence="7 8">CA-Schmier-601-WT-3</strain>
    </source>
</reference>
<organism evidence="7 8">
    <name type="scientific">Sharpea porci</name>
    <dbReference type="NCBI Taxonomy" id="2652286"/>
    <lineage>
        <taxon>Bacteria</taxon>
        <taxon>Bacillati</taxon>
        <taxon>Bacillota</taxon>
        <taxon>Erysipelotrichia</taxon>
        <taxon>Erysipelotrichales</taxon>
        <taxon>Coprobacillaceae</taxon>
        <taxon>Sharpea</taxon>
    </lineage>
</organism>
<feature type="transmembrane region" description="Helical" evidence="5">
    <location>
        <begin position="373"/>
        <end position="392"/>
    </location>
</feature>
<accession>A0A844FS77</accession>
<sequence length="401" mass="46425">MINHYINRLKEKLDTPQLFLFVAFVALFLPFYITLIIHAIELIILLKRGELVEAYKKTKASRFILIFCALLAIVSLFYQNYLGILVTLGILMLGSFTVYYRQHISAESFEFFMDTVLVLSVVAALVAIIQYFIILHRFNIDGFELIIFNTPKNRVDSFYFNANYYAMMIEFWVGIAFYKILRLFQEEHLNYKKMGGYCIIILINLFTLVLSGCRTSWPAMLAGLAIMLLFAHFYKLFGLIVAGGVASAGFLFTHKNYIPRASNITKYLGVRQKIWRAAIASIKDHPLFGEGPLTYMHVWKQYNGHNTQHAHNIFLDPPLSFGIVGILTILPYFISCIKRTYITYKLHKNDTLVALIIGLIVMTYIHGLLDYTIFFIQTSFTLFMVISSFDIYREDIDMYKK</sequence>
<dbReference type="EMBL" id="VUNM01000003">
    <property type="protein sequence ID" value="MST88523.1"/>
    <property type="molecule type" value="Genomic_DNA"/>
</dbReference>
<comment type="subcellular location">
    <subcellularLocation>
        <location evidence="1">Membrane</location>
        <topology evidence="1">Multi-pass membrane protein</topology>
    </subcellularLocation>
</comment>
<feature type="transmembrane region" description="Helical" evidence="5">
    <location>
        <begin position="349"/>
        <end position="367"/>
    </location>
</feature>